<dbReference type="Gene3D" id="1.10.3810.10">
    <property type="entry name" value="Biosynthetic peptidoglycan transglycosylase-like"/>
    <property type="match status" value="1"/>
</dbReference>
<dbReference type="InterPro" id="IPR001264">
    <property type="entry name" value="Glyco_trans_51"/>
</dbReference>
<evidence type="ECO:0000256" key="3">
    <source>
        <dbReference type="ARBA" id="ARBA00022676"/>
    </source>
</evidence>
<feature type="transmembrane region" description="Helical" evidence="9">
    <location>
        <begin position="20"/>
        <end position="42"/>
    </location>
</feature>
<comment type="catalytic activity">
    <reaction evidence="8">
        <text>[GlcNAc-(1-&gt;4)-Mur2Ac(oyl-L-Ala-gamma-D-Glu-L-Lys-D-Ala-D-Ala)](n)-di-trans,octa-cis-undecaprenyl diphosphate + beta-D-GlcNAc-(1-&gt;4)-Mur2Ac(oyl-L-Ala-gamma-D-Glu-L-Lys-D-Ala-D-Ala)-di-trans,octa-cis-undecaprenyl diphosphate = [GlcNAc-(1-&gt;4)-Mur2Ac(oyl-L-Ala-gamma-D-Glu-L-Lys-D-Ala-D-Ala)](n+1)-di-trans,octa-cis-undecaprenyl diphosphate + di-trans,octa-cis-undecaprenyl diphosphate + H(+)</text>
        <dbReference type="Rhea" id="RHEA:23708"/>
        <dbReference type="Rhea" id="RHEA-COMP:9602"/>
        <dbReference type="Rhea" id="RHEA-COMP:9603"/>
        <dbReference type="ChEBI" id="CHEBI:15378"/>
        <dbReference type="ChEBI" id="CHEBI:58405"/>
        <dbReference type="ChEBI" id="CHEBI:60033"/>
        <dbReference type="ChEBI" id="CHEBI:78435"/>
        <dbReference type="EC" id="2.4.99.28"/>
    </reaction>
</comment>
<comment type="caution">
    <text evidence="12">The sequence shown here is derived from an EMBL/GenBank/DDBJ whole genome shotgun (WGS) entry which is preliminary data.</text>
</comment>
<keyword evidence="3" id="KW-0328">Glycosyltransferase</keyword>
<dbReference type="GO" id="GO:0004180">
    <property type="term" value="F:carboxypeptidase activity"/>
    <property type="evidence" value="ECO:0007669"/>
    <property type="project" value="UniProtKB-KW"/>
</dbReference>
<evidence type="ECO:0000256" key="1">
    <source>
        <dbReference type="ARBA" id="ARBA00022645"/>
    </source>
</evidence>
<dbReference type="EMBL" id="PCVG01000038">
    <property type="protein sequence ID" value="PIQ68634.1"/>
    <property type="molecule type" value="Genomic_DNA"/>
</dbReference>
<dbReference type="Pfam" id="PF00905">
    <property type="entry name" value="Transpeptidase"/>
    <property type="match status" value="1"/>
</dbReference>
<dbReference type="InterPro" id="IPR050396">
    <property type="entry name" value="Glycosyltr_51/Transpeptidase"/>
</dbReference>
<dbReference type="GO" id="GO:0030288">
    <property type="term" value="C:outer membrane-bounded periplasmic space"/>
    <property type="evidence" value="ECO:0007669"/>
    <property type="project" value="TreeGrafter"/>
</dbReference>
<dbReference type="PANTHER" id="PTHR32282">
    <property type="entry name" value="BINDING PROTEIN TRANSPEPTIDASE, PUTATIVE-RELATED"/>
    <property type="match status" value="1"/>
</dbReference>
<reference evidence="12 13" key="1">
    <citation type="submission" date="2017-09" db="EMBL/GenBank/DDBJ databases">
        <title>Depth-based differentiation of microbial function through sediment-hosted aquifers and enrichment of novel symbionts in the deep terrestrial subsurface.</title>
        <authorList>
            <person name="Probst A.J."/>
            <person name="Ladd B."/>
            <person name="Jarett J.K."/>
            <person name="Geller-Mcgrath D.E."/>
            <person name="Sieber C.M."/>
            <person name="Emerson J.B."/>
            <person name="Anantharaman K."/>
            <person name="Thomas B.C."/>
            <person name="Malmstrom R."/>
            <person name="Stieglmeier M."/>
            <person name="Klingl A."/>
            <person name="Woyke T."/>
            <person name="Ryan C.M."/>
            <person name="Banfield J.F."/>
        </authorList>
    </citation>
    <scope>NUCLEOTIDE SEQUENCE [LARGE SCALE GENOMIC DNA]</scope>
    <source>
        <strain evidence="12">CG11_big_fil_rev_8_21_14_0_20_46_11</strain>
    </source>
</reference>
<feature type="domain" description="Penicillin-binding protein transpeptidase" evidence="10">
    <location>
        <begin position="300"/>
        <end position="556"/>
    </location>
</feature>
<evidence type="ECO:0000256" key="5">
    <source>
        <dbReference type="ARBA" id="ARBA00022801"/>
    </source>
</evidence>
<dbReference type="SUPFAM" id="SSF56601">
    <property type="entry name" value="beta-lactamase/transpeptidase-like"/>
    <property type="match status" value="1"/>
</dbReference>
<dbReference type="SUPFAM" id="SSF53955">
    <property type="entry name" value="Lysozyme-like"/>
    <property type="match status" value="1"/>
</dbReference>
<dbReference type="GO" id="GO:0006508">
    <property type="term" value="P:proteolysis"/>
    <property type="evidence" value="ECO:0007669"/>
    <property type="project" value="UniProtKB-KW"/>
</dbReference>
<evidence type="ECO:0000256" key="7">
    <source>
        <dbReference type="ARBA" id="ARBA00044770"/>
    </source>
</evidence>
<keyword evidence="9" id="KW-0472">Membrane</keyword>
<evidence type="ECO:0000256" key="4">
    <source>
        <dbReference type="ARBA" id="ARBA00022679"/>
    </source>
</evidence>
<keyword evidence="9" id="KW-0812">Transmembrane</keyword>
<evidence type="ECO:0000256" key="6">
    <source>
        <dbReference type="ARBA" id="ARBA00023268"/>
    </source>
</evidence>
<dbReference type="GO" id="GO:0008955">
    <property type="term" value="F:peptidoglycan glycosyltransferase activity"/>
    <property type="evidence" value="ECO:0007669"/>
    <property type="project" value="UniProtKB-EC"/>
</dbReference>
<evidence type="ECO:0000256" key="2">
    <source>
        <dbReference type="ARBA" id="ARBA00022670"/>
    </source>
</evidence>
<dbReference type="EC" id="2.4.99.28" evidence="7"/>
<protein>
    <recommendedName>
        <fullName evidence="7">peptidoglycan glycosyltransferase</fullName>
        <ecNumber evidence="7">2.4.99.28</ecNumber>
    </recommendedName>
</protein>
<dbReference type="Pfam" id="PF00912">
    <property type="entry name" value="Transgly"/>
    <property type="match status" value="1"/>
</dbReference>
<evidence type="ECO:0000259" key="11">
    <source>
        <dbReference type="Pfam" id="PF00912"/>
    </source>
</evidence>
<dbReference type="InterPro" id="IPR023346">
    <property type="entry name" value="Lysozyme-like_dom_sf"/>
</dbReference>
<dbReference type="PANTHER" id="PTHR32282:SF15">
    <property type="entry name" value="PENICILLIN-BINDING PROTEIN 1C"/>
    <property type="match status" value="1"/>
</dbReference>
<evidence type="ECO:0000256" key="8">
    <source>
        <dbReference type="ARBA" id="ARBA00049902"/>
    </source>
</evidence>
<feature type="domain" description="Glycosyl transferase family 51" evidence="11">
    <location>
        <begin position="72"/>
        <end position="217"/>
    </location>
</feature>
<organism evidence="12 13">
    <name type="scientific">Candidatus Taylorbacteria bacterium CG11_big_fil_rev_8_21_14_0_20_46_11</name>
    <dbReference type="NCBI Taxonomy" id="1975025"/>
    <lineage>
        <taxon>Bacteria</taxon>
        <taxon>Candidatus Tayloriibacteriota</taxon>
    </lineage>
</organism>
<dbReference type="GO" id="GO:0008658">
    <property type="term" value="F:penicillin binding"/>
    <property type="evidence" value="ECO:0007669"/>
    <property type="project" value="InterPro"/>
</dbReference>
<keyword evidence="1" id="KW-0121">Carboxypeptidase</keyword>
<dbReference type="GO" id="GO:0009252">
    <property type="term" value="P:peptidoglycan biosynthetic process"/>
    <property type="evidence" value="ECO:0007669"/>
    <property type="project" value="TreeGrafter"/>
</dbReference>
<dbReference type="Proteomes" id="UP000229342">
    <property type="component" value="Unassembled WGS sequence"/>
</dbReference>
<accession>A0A2H0KE04</accession>
<evidence type="ECO:0000313" key="12">
    <source>
        <dbReference type="EMBL" id="PIQ68634.1"/>
    </source>
</evidence>
<dbReference type="Gene3D" id="3.40.710.10">
    <property type="entry name" value="DD-peptidase/beta-lactamase superfamily"/>
    <property type="match status" value="1"/>
</dbReference>
<evidence type="ECO:0000259" key="10">
    <source>
        <dbReference type="Pfam" id="PF00905"/>
    </source>
</evidence>
<keyword evidence="5" id="KW-0378">Hydrolase</keyword>
<name>A0A2H0KE04_9BACT</name>
<evidence type="ECO:0000313" key="13">
    <source>
        <dbReference type="Proteomes" id="UP000229342"/>
    </source>
</evidence>
<keyword evidence="2" id="KW-0645">Protease</keyword>
<dbReference type="InterPro" id="IPR001460">
    <property type="entry name" value="PCN-bd_Tpept"/>
</dbReference>
<gene>
    <name evidence="12" type="ORF">COV91_03105</name>
</gene>
<keyword evidence="4" id="KW-0808">Transferase</keyword>
<dbReference type="InterPro" id="IPR012338">
    <property type="entry name" value="Beta-lactam/transpept-like"/>
</dbReference>
<keyword evidence="6" id="KW-0511">Multifunctional enzyme</keyword>
<keyword evidence="9" id="KW-1133">Transmembrane helix</keyword>
<sequence length="698" mass="78511">MKGRHTYQYSTLSRKVRDVLYICLISFLVVYLSSSAMAVRLMHRYDALLSKQWIDRNGTILHIEPNDKGYLSIPIRNTSLRFDQALVSKEDQMFWYHFGFNPFRMGQDFFRAVLGKRLQGSSTLTQQLVKNLLHKENDRTFRNKLVETVYSIALELHTSKEALLRMYENTAYFGEQIQGVETASEYYFGKDTASLSDEEILRLVSTLGSPSLRHPGTTANSKFSKLFSDSLAMTNEIDTDKTSKPKEPSLRRANNAFELEMFAGDCPKQCDFTIDAELNQRVREILARYLDTKLSTADNGAVVVLKLPENEILAIVGSPHPDSLTSGYQLNMATAPRPIGSTAKPFIYLSAFENGARPYSIVDDEENAYAIGTGFAFYPKNYDGKFRGEVTLHQALSNSLNVPSVKVLEFSGLPYFYDLLQTRLHFVPYQPLERYELGIALGALEMDLLTLSHYFTIFPNEGVLRPLTIHPPTAFPAPMNTVTKPESVANTSFVRLVTRILSDREAGVEQFGVVSSLTLPMKNYALKTGTSRDYHDSWTIGYTPDFLVGVWIGNSDNTPMKELSGQSGAGGIWHDVMTYMITTPYNKETAFSFDGLKEFTESGGIEFGLPGDDYEKARLLLASDRLIVGPHDGDTIELSENTTVPLRARERVQWRVNGVDWGSGSEISWQPKKTGVYHIEASTQNRVDVLKLLVTEPQ</sequence>
<dbReference type="InterPro" id="IPR036950">
    <property type="entry name" value="PBP_transglycosylase"/>
</dbReference>
<evidence type="ECO:0000256" key="9">
    <source>
        <dbReference type="SAM" id="Phobius"/>
    </source>
</evidence>
<dbReference type="AlphaFoldDB" id="A0A2H0KE04"/>
<proteinExistence type="predicted"/>